<feature type="region of interest" description="Disordered" evidence="1">
    <location>
        <begin position="1"/>
        <end position="35"/>
    </location>
</feature>
<gene>
    <name evidence="2" type="ORF">EVOR1521_LOCUS24145</name>
</gene>
<name>A0AA36J825_9DINO</name>
<dbReference type="Gene3D" id="1.25.40.20">
    <property type="entry name" value="Ankyrin repeat-containing domain"/>
    <property type="match status" value="1"/>
</dbReference>
<feature type="compositionally biased region" description="Basic and acidic residues" evidence="1">
    <location>
        <begin position="10"/>
        <end position="20"/>
    </location>
</feature>
<comment type="caution">
    <text evidence="2">The sequence shown here is derived from an EMBL/GenBank/DDBJ whole genome shotgun (WGS) entry which is preliminary data.</text>
</comment>
<protein>
    <recommendedName>
        <fullName evidence="4">Ankyrin repeat domain-containing protein</fullName>
    </recommendedName>
</protein>
<dbReference type="AlphaFoldDB" id="A0AA36J825"/>
<proteinExistence type="predicted"/>
<evidence type="ECO:0000256" key="1">
    <source>
        <dbReference type="SAM" id="MobiDB-lite"/>
    </source>
</evidence>
<sequence>MKRGAPQALEVKRVSKKLAETEPSSAPRLEETTPEATAAASCKLLRACASQNTGSLQKVLDALEAGAEVDARDVTGQNPLVVSALNMRGAEKKCKLLIQHRADVHQPAVAGGSQSTLDWAKERINASFAAFLEALSKGEEADLAMLLDAPAPEEF</sequence>
<dbReference type="SUPFAM" id="SSF48403">
    <property type="entry name" value="Ankyrin repeat"/>
    <property type="match status" value="1"/>
</dbReference>
<evidence type="ECO:0000313" key="2">
    <source>
        <dbReference type="EMBL" id="CAJ1400901.1"/>
    </source>
</evidence>
<reference evidence="2" key="1">
    <citation type="submission" date="2023-08" db="EMBL/GenBank/DDBJ databases">
        <authorList>
            <person name="Chen Y."/>
            <person name="Shah S."/>
            <person name="Dougan E. K."/>
            <person name="Thang M."/>
            <person name="Chan C."/>
        </authorList>
    </citation>
    <scope>NUCLEOTIDE SEQUENCE</scope>
</reference>
<organism evidence="2 3">
    <name type="scientific">Effrenium voratum</name>
    <dbReference type="NCBI Taxonomy" id="2562239"/>
    <lineage>
        <taxon>Eukaryota</taxon>
        <taxon>Sar</taxon>
        <taxon>Alveolata</taxon>
        <taxon>Dinophyceae</taxon>
        <taxon>Suessiales</taxon>
        <taxon>Symbiodiniaceae</taxon>
        <taxon>Effrenium</taxon>
    </lineage>
</organism>
<accession>A0AA36J825</accession>
<dbReference type="EMBL" id="CAUJNA010003390">
    <property type="protein sequence ID" value="CAJ1400901.1"/>
    <property type="molecule type" value="Genomic_DNA"/>
</dbReference>
<evidence type="ECO:0000313" key="3">
    <source>
        <dbReference type="Proteomes" id="UP001178507"/>
    </source>
</evidence>
<evidence type="ECO:0008006" key="4">
    <source>
        <dbReference type="Google" id="ProtNLM"/>
    </source>
</evidence>
<dbReference type="Proteomes" id="UP001178507">
    <property type="component" value="Unassembled WGS sequence"/>
</dbReference>
<dbReference type="InterPro" id="IPR036770">
    <property type="entry name" value="Ankyrin_rpt-contain_sf"/>
</dbReference>
<keyword evidence="3" id="KW-1185">Reference proteome</keyword>